<evidence type="ECO:0000256" key="2">
    <source>
        <dbReference type="ARBA" id="ARBA00022490"/>
    </source>
</evidence>
<dbReference type="GO" id="GO:0003924">
    <property type="term" value="F:GTPase activity"/>
    <property type="evidence" value="ECO:0007669"/>
    <property type="project" value="UniProtKB-UniRule"/>
</dbReference>
<feature type="binding site" evidence="7">
    <location>
        <begin position="166"/>
        <end position="173"/>
    </location>
    <ligand>
        <name>GTP</name>
        <dbReference type="ChEBI" id="CHEBI:37565"/>
    </ligand>
</feature>
<comment type="cofactor">
    <cofactor evidence="7">
        <name>Mg(2+)</name>
        <dbReference type="ChEBI" id="CHEBI:18420"/>
    </cofactor>
</comment>
<dbReference type="HAMAP" id="MF_01454">
    <property type="entry name" value="GTPase_Obg"/>
    <property type="match status" value="1"/>
</dbReference>
<feature type="binding site" evidence="7">
    <location>
        <begin position="279"/>
        <end position="282"/>
    </location>
    <ligand>
        <name>GTP</name>
        <dbReference type="ChEBI" id="CHEBI:37565"/>
    </ligand>
</feature>
<evidence type="ECO:0000259" key="9">
    <source>
        <dbReference type="PROSITE" id="PS51883"/>
    </source>
</evidence>
<comment type="caution">
    <text evidence="10">The sequence shown here is derived from an EMBL/GenBank/DDBJ whole genome shotgun (WGS) entry which is preliminary data.</text>
</comment>
<reference evidence="11" key="1">
    <citation type="submission" date="2017-09" db="EMBL/GenBank/DDBJ databases">
        <title>Depth-based differentiation of microbial function through sediment-hosted aquifers and enrichment of novel symbionts in the deep terrestrial subsurface.</title>
        <authorList>
            <person name="Probst A.J."/>
            <person name="Ladd B."/>
            <person name="Jarett J.K."/>
            <person name="Geller-Mcgrath D.E."/>
            <person name="Sieber C.M.K."/>
            <person name="Emerson J.B."/>
            <person name="Anantharaman K."/>
            <person name="Thomas B.C."/>
            <person name="Malmstrom R."/>
            <person name="Stieglmeier M."/>
            <person name="Klingl A."/>
            <person name="Woyke T."/>
            <person name="Ryan C.M."/>
            <person name="Banfield J.F."/>
        </authorList>
    </citation>
    <scope>NUCLEOTIDE SEQUENCE [LARGE SCALE GENOMIC DNA]</scope>
</reference>
<name>A0A2M6R8F3_9BACT</name>
<evidence type="ECO:0000256" key="3">
    <source>
        <dbReference type="ARBA" id="ARBA00022741"/>
    </source>
</evidence>
<dbReference type="PROSITE" id="PS51710">
    <property type="entry name" value="G_OBG"/>
    <property type="match status" value="1"/>
</dbReference>
<dbReference type="Gene3D" id="3.40.50.300">
    <property type="entry name" value="P-loop containing nucleotide triphosphate hydrolases"/>
    <property type="match status" value="1"/>
</dbReference>
<dbReference type="FunFam" id="2.70.210.12:FF:000001">
    <property type="entry name" value="GTPase Obg"/>
    <property type="match status" value="1"/>
</dbReference>
<dbReference type="InterPro" id="IPR031167">
    <property type="entry name" value="G_OBG"/>
</dbReference>
<dbReference type="InterPro" id="IPR006074">
    <property type="entry name" value="GTP1-OBG_CS"/>
</dbReference>
<dbReference type="GO" id="GO:0005525">
    <property type="term" value="F:GTP binding"/>
    <property type="evidence" value="ECO:0007669"/>
    <property type="project" value="UniProtKB-UniRule"/>
</dbReference>
<dbReference type="Gene3D" id="2.70.210.12">
    <property type="entry name" value="GTP1/OBG domain"/>
    <property type="match status" value="1"/>
</dbReference>
<protein>
    <recommendedName>
        <fullName evidence="7">GTPase Obg</fullName>
        <ecNumber evidence="7">3.6.5.-</ecNumber>
    </recommendedName>
    <alternativeName>
        <fullName evidence="7">GTP-binding protein Obg</fullName>
    </alternativeName>
</protein>
<dbReference type="EC" id="3.6.5.-" evidence="7"/>
<feature type="binding site" evidence="7">
    <location>
        <position position="173"/>
    </location>
    <ligand>
        <name>Mg(2+)</name>
        <dbReference type="ChEBI" id="CHEBI:18420"/>
    </ligand>
</feature>
<dbReference type="InterPro" id="IPR006073">
    <property type="entry name" value="GTP-bd"/>
</dbReference>
<gene>
    <name evidence="7" type="primary">obg</name>
    <name evidence="10" type="ORF">COT79_02290</name>
</gene>
<dbReference type="GO" id="GO:0005737">
    <property type="term" value="C:cytoplasm"/>
    <property type="evidence" value="ECO:0007669"/>
    <property type="project" value="UniProtKB-SubCell"/>
</dbReference>
<dbReference type="CDD" id="cd01898">
    <property type="entry name" value="Obg"/>
    <property type="match status" value="1"/>
</dbReference>
<keyword evidence="2 7" id="KW-0963">Cytoplasm</keyword>
<dbReference type="NCBIfam" id="NF008956">
    <property type="entry name" value="PRK12299.1"/>
    <property type="match status" value="1"/>
</dbReference>
<organism evidence="10 11">
    <name type="scientific">Candidatus Berkelbacteria bacterium CG10_big_fil_rev_8_21_14_0_10_43_14</name>
    <dbReference type="NCBI Taxonomy" id="1974515"/>
    <lineage>
        <taxon>Bacteria</taxon>
        <taxon>Candidatus Berkelbacteria</taxon>
    </lineage>
</organism>
<dbReference type="InterPro" id="IPR036726">
    <property type="entry name" value="GTP1_OBG_dom_sf"/>
</dbReference>
<dbReference type="SUPFAM" id="SSF52540">
    <property type="entry name" value="P-loop containing nucleoside triphosphate hydrolases"/>
    <property type="match status" value="1"/>
</dbReference>
<dbReference type="NCBIfam" id="NF008955">
    <property type="entry name" value="PRK12297.1"/>
    <property type="match status" value="1"/>
</dbReference>
<dbReference type="Pfam" id="PF01926">
    <property type="entry name" value="MMR_HSR1"/>
    <property type="match status" value="1"/>
</dbReference>
<dbReference type="PRINTS" id="PR00326">
    <property type="entry name" value="GTP1OBG"/>
</dbReference>
<evidence type="ECO:0000256" key="5">
    <source>
        <dbReference type="ARBA" id="ARBA00022842"/>
    </source>
</evidence>
<dbReference type="EMBL" id="PEZX01000031">
    <property type="protein sequence ID" value="PIS06878.1"/>
    <property type="molecule type" value="Genomic_DNA"/>
</dbReference>
<keyword evidence="5 7" id="KW-0460">Magnesium</keyword>
<proteinExistence type="inferred from homology"/>
<feature type="binding site" evidence="7">
    <location>
        <begin position="212"/>
        <end position="215"/>
    </location>
    <ligand>
        <name>GTP</name>
        <dbReference type="ChEBI" id="CHEBI:37565"/>
    </ligand>
</feature>
<dbReference type="GO" id="GO:0042254">
    <property type="term" value="P:ribosome biogenesis"/>
    <property type="evidence" value="ECO:0007669"/>
    <property type="project" value="UniProtKB-UniRule"/>
</dbReference>
<feature type="domain" description="Obg" evidence="9">
    <location>
        <begin position="1"/>
        <end position="159"/>
    </location>
</feature>
<keyword evidence="4 7" id="KW-0378">Hydrolase</keyword>
<keyword evidence="3 7" id="KW-0547">Nucleotide-binding</keyword>
<dbReference type="InterPro" id="IPR045086">
    <property type="entry name" value="OBG_GTPase"/>
</dbReference>
<comment type="similarity">
    <text evidence="1 7">Belongs to the TRAFAC class OBG-HflX-like GTPase superfamily. OBG GTPase family.</text>
</comment>
<keyword evidence="6 7" id="KW-0342">GTP-binding</keyword>
<dbReference type="AlphaFoldDB" id="A0A2M6R8F3"/>
<accession>A0A2M6R8F3</accession>
<dbReference type="PROSITE" id="PS00905">
    <property type="entry name" value="GTP1_OBG"/>
    <property type="match status" value="1"/>
</dbReference>
<dbReference type="InterPro" id="IPR014100">
    <property type="entry name" value="GTP-bd_Obg/CgtA"/>
</dbReference>
<dbReference type="GO" id="GO:0000287">
    <property type="term" value="F:magnesium ion binding"/>
    <property type="evidence" value="ECO:0007669"/>
    <property type="project" value="InterPro"/>
</dbReference>
<dbReference type="PROSITE" id="PS51883">
    <property type="entry name" value="OBG"/>
    <property type="match status" value="1"/>
</dbReference>
<evidence type="ECO:0000256" key="1">
    <source>
        <dbReference type="ARBA" id="ARBA00007699"/>
    </source>
</evidence>
<dbReference type="PIRSF" id="PIRSF002401">
    <property type="entry name" value="GTP_bd_Obg/CgtA"/>
    <property type="match status" value="1"/>
</dbReference>
<dbReference type="Pfam" id="PF01018">
    <property type="entry name" value="GTP1_OBG"/>
    <property type="match status" value="1"/>
</dbReference>
<comment type="subcellular location">
    <subcellularLocation>
        <location evidence="7">Cytoplasm</location>
    </subcellularLocation>
</comment>
<evidence type="ECO:0000256" key="6">
    <source>
        <dbReference type="ARBA" id="ARBA00023134"/>
    </source>
</evidence>
<comment type="function">
    <text evidence="7">An essential GTPase which binds GTP, GDP and possibly (p)ppGpp with moderate affinity, with high nucleotide exchange rates and a fairly low GTP hydrolysis rate. Plays a role in control of the cell cycle, stress response, ribosome biogenesis and in those bacteria that undergo differentiation, in morphogenesis control.</text>
</comment>
<keyword evidence="7" id="KW-0479">Metal-binding</keyword>
<feature type="binding site" evidence="7">
    <location>
        <begin position="300"/>
        <end position="302"/>
    </location>
    <ligand>
        <name>GTP</name>
        <dbReference type="ChEBI" id="CHEBI:37565"/>
    </ligand>
</feature>
<dbReference type="Proteomes" id="UP000231162">
    <property type="component" value="Unassembled WGS sequence"/>
</dbReference>
<dbReference type="NCBIfam" id="TIGR02729">
    <property type="entry name" value="Obg_CgtA"/>
    <property type="match status" value="1"/>
</dbReference>
<dbReference type="SUPFAM" id="SSF82051">
    <property type="entry name" value="Obg GTP-binding protein N-terminal domain"/>
    <property type="match status" value="1"/>
</dbReference>
<sequence>MIDTADIIVEAGKGGDGAVSFRREKYVPKGGPDGGDGGKGADVYFRVDAQLSTLTDFARLKQFHADDGKPGGKNLCSGKSGDDLILYVPMGTEIYKKYGDRYDKIFDMTNKDQSLCIVRGGNGGWGNTHFKSATNQTPREANTGMPGEHVELRLNLKLIADVGVIGLPNVGKSTFLSNVTHSKPKIADYPFTTLEPNLGVCTHKGSTFVIADIPGLIEGASHGKGLGITFLRHIERTRLLVHFISADSIDFEKGYQTVRNELHQYSPKLTSMKEIVVLSRYDLTLDSTSKQLHVFIKKHSALTLSYSDPKSITNVLDTIIKFL</sequence>
<evidence type="ECO:0000313" key="10">
    <source>
        <dbReference type="EMBL" id="PIS06878.1"/>
    </source>
</evidence>
<feature type="binding site" evidence="7">
    <location>
        <begin position="191"/>
        <end position="195"/>
    </location>
    <ligand>
        <name>GTP</name>
        <dbReference type="ChEBI" id="CHEBI:37565"/>
    </ligand>
</feature>
<evidence type="ECO:0000259" key="8">
    <source>
        <dbReference type="PROSITE" id="PS51710"/>
    </source>
</evidence>
<evidence type="ECO:0000313" key="11">
    <source>
        <dbReference type="Proteomes" id="UP000231162"/>
    </source>
</evidence>
<dbReference type="InterPro" id="IPR027417">
    <property type="entry name" value="P-loop_NTPase"/>
</dbReference>
<dbReference type="InterPro" id="IPR006169">
    <property type="entry name" value="GTP1_OBG_dom"/>
</dbReference>
<evidence type="ECO:0000256" key="7">
    <source>
        <dbReference type="HAMAP-Rule" id="MF_01454"/>
    </source>
</evidence>
<evidence type="ECO:0000256" key="4">
    <source>
        <dbReference type="ARBA" id="ARBA00022801"/>
    </source>
</evidence>
<comment type="subunit">
    <text evidence="7">Monomer.</text>
</comment>
<feature type="binding site" evidence="7">
    <location>
        <position position="193"/>
    </location>
    <ligand>
        <name>Mg(2+)</name>
        <dbReference type="ChEBI" id="CHEBI:18420"/>
    </ligand>
</feature>
<feature type="domain" description="OBG-type G" evidence="8">
    <location>
        <begin position="160"/>
        <end position="323"/>
    </location>
</feature>
<dbReference type="PANTHER" id="PTHR11702:SF31">
    <property type="entry name" value="MITOCHONDRIAL RIBOSOME-ASSOCIATED GTPASE 2"/>
    <property type="match status" value="1"/>
</dbReference>
<dbReference type="PANTHER" id="PTHR11702">
    <property type="entry name" value="DEVELOPMENTALLY REGULATED GTP-BINDING PROTEIN-RELATED"/>
    <property type="match status" value="1"/>
</dbReference>